<sequence>MRRPARRPGEPLSAPGRAVGRGLDRERLAALSLARLRLRLRPGIRTAAGGVRRLGSHLPGAGARRWRVRAGARTRTAGADGGRCAGRDTCGLGCAACVRHGRALESGIRRGIAPGGGPRRDHVRRYPARGCCGVRGERLWQADRSPGGVFRDRRAWLHQPAHRAVRRETGRRTRGGDLRAGAVEGARPWCVSGCRPVRGVPGRAGVHHHPQWKRQRRTRRAGRQARRGPARSRALGAAGRGAGPAKRRRTVHTGRATPGPPGATGRIR</sequence>
<feature type="region of interest" description="Disordered" evidence="1">
    <location>
        <begin position="201"/>
        <end position="268"/>
    </location>
</feature>
<name>A0A4R2JF17_9PSEU</name>
<accession>A0A4R2JF17</accession>
<gene>
    <name evidence="2" type="ORF">EV192_105368</name>
</gene>
<feature type="compositionally biased region" description="Basic residues" evidence="1">
    <location>
        <begin position="205"/>
        <end position="230"/>
    </location>
</feature>
<proteinExistence type="predicted"/>
<dbReference type="AlphaFoldDB" id="A0A4R2JF17"/>
<evidence type="ECO:0000313" key="2">
    <source>
        <dbReference type="EMBL" id="TCO58303.1"/>
    </source>
</evidence>
<dbReference type="Proteomes" id="UP000295680">
    <property type="component" value="Unassembled WGS sequence"/>
</dbReference>
<reference evidence="2 3" key="1">
    <citation type="submission" date="2019-03" db="EMBL/GenBank/DDBJ databases">
        <title>Genomic Encyclopedia of Type Strains, Phase IV (KMG-IV): sequencing the most valuable type-strain genomes for metagenomic binning, comparative biology and taxonomic classification.</title>
        <authorList>
            <person name="Goeker M."/>
        </authorList>
    </citation>
    <scope>NUCLEOTIDE SEQUENCE [LARGE SCALE GENOMIC DNA]</scope>
    <source>
        <strain evidence="2 3">DSM 45934</strain>
    </source>
</reference>
<evidence type="ECO:0000256" key="1">
    <source>
        <dbReference type="SAM" id="MobiDB-lite"/>
    </source>
</evidence>
<protein>
    <submittedName>
        <fullName evidence="2">Uncharacterized protein</fullName>
    </submittedName>
</protein>
<evidence type="ECO:0000313" key="3">
    <source>
        <dbReference type="Proteomes" id="UP000295680"/>
    </source>
</evidence>
<feature type="compositionally biased region" description="Low complexity" evidence="1">
    <location>
        <begin position="253"/>
        <end position="268"/>
    </location>
</feature>
<keyword evidence="3" id="KW-1185">Reference proteome</keyword>
<dbReference type="EMBL" id="SLWS01000005">
    <property type="protein sequence ID" value="TCO58303.1"/>
    <property type="molecule type" value="Genomic_DNA"/>
</dbReference>
<organism evidence="2 3">
    <name type="scientific">Actinocrispum wychmicini</name>
    <dbReference type="NCBI Taxonomy" id="1213861"/>
    <lineage>
        <taxon>Bacteria</taxon>
        <taxon>Bacillati</taxon>
        <taxon>Actinomycetota</taxon>
        <taxon>Actinomycetes</taxon>
        <taxon>Pseudonocardiales</taxon>
        <taxon>Pseudonocardiaceae</taxon>
        <taxon>Actinocrispum</taxon>
    </lineage>
</organism>
<comment type="caution">
    <text evidence="2">The sequence shown here is derived from an EMBL/GenBank/DDBJ whole genome shotgun (WGS) entry which is preliminary data.</text>
</comment>